<evidence type="ECO:0000256" key="7">
    <source>
        <dbReference type="ARBA" id="ARBA00023187"/>
    </source>
</evidence>
<keyword evidence="6" id="KW-0694">RNA-binding</keyword>
<dbReference type="AlphaFoldDB" id="A0ABD2Q4R3"/>
<dbReference type="InterPro" id="IPR019175">
    <property type="entry name" value="Prp31_C"/>
</dbReference>
<keyword evidence="9 13" id="KW-0687">Ribonucleoprotein</keyword>
<dbReference type="FunFam" id="1.10.287.4070:FF:000003">
    <property type="entry name" value="U4/U6 small nuclear ribonucleoprotein PRP31"/>
    <property type="match status" value="1"/>
</dbReference>
<comment type="function">
    <text evidence="11">Involved in pre-mRNA splicing as component of the spliceosome. Required for the assembly of the U4/U5/U6 tri-snRNP complex, one of the building blocks of the spliceosome.</text>
</comment>
<proteinExistence type="inferred from homology"/>
<name>A0ABD2Q4R3_9PLAT</name>
<keyword evidence="14" id="KW-1185">Reference proteome</keyword>
<evidence type="ECO:0000256" key="8">
    <source>
        <dbReference type="ARBA" id="ARBA00023242"/>
    </source>
</evidence>
<evidence type="ECO:0000256" key="1">
    <source>
        <dbReference type="ARBA" id="ARBA00004123"/>
    </source>
</evidence>
<dbReference type="GO" id="GO:0008380">
    <property type="term" value="P:RNA splicing"/>
    <property type="evidence" value="ECO:0007669"/>
    <property type="project" value="UniProtKB-KW"/>
</dbReference>
<reference evidence="13 14" key="1">
    <citation type="submission" date="2024-11" db="EMBL/GenBank/DDBJ databases">
        <title>Adaptive evolution of stress response genes in parasites aligns with host niche diversity.</title>
        <authorList>
            <person name="Hahn C."/>
            <person name="Resl P."/>
        </authorList>
    </citation>
    <scope>NUCLEOTIDE SEQUENCE [LARGE SCALE GENOMIC DNA]</scope>
    <source>
        <strain evidence="13">EGGRZ-B1_66</strain>
        <tissue evidence="13">Body</tissue>
    </source>
</reference>
<evidence type="ECO:0000256" key="11">
    <source>
        <dbReference type="ARBA" id="ARBA00045397"/>
    </source>
</evidence>
<evidence type="ECO:0000313" key="14">
    <source>
        <dbReference type="Proteomes" id="UP001626550"/>
    </source>
</evidence>
<evidence type="ECO:0000256" key="10">
    <source>
        <dbReference type="ARBA" id="ARBA00030766"/>
    </source>
</evidence>
<dbReference type="InterPro" id="IPR012976">
    <property type="entry name" value="NOSIC"/>
</dbReference>
<evidence type="ECO:0000256" key="4">
    <source>
        <dbReference type="ARBA" id="ARBA00022664"/>
    </source>
</evidence>
<comment type="caution">
    <text evidence="13">The sequence shown here is derived from an EMBL/GenBank/DDBJ whole genome shotgun (WGS) entry which is preliminary data.</text>
</comment>
<dbReference type="Gene3D" id="1.10.246.90">
    <property type="entry name" value="Nop domain"/>
    <property type="match status" value="1"/>
</dbReference>
<comment type="subcellular location">
    <subcellularLocation>
        <location evidence="1">Nucleus</location>
    </subcellularLocation>
</comment>
<dbReference type="Pfam" id="PF09785">
    <property type="entry name" value="Prp31_C"/>
    <property type="match status" value="1"/>
</dbReference>
<dbReference type="PROSITE" id="PS51358">
    <property type="entry name" value="NOP"/>
    <property type="match status" value="1"/>
</dbReference>
<dbReference type="GO" id="GO:0003723">
    <property type="term" value="F:RNA binding"/>
    <property type="evidence" value="ECO:0007669"/>
    <property type="project" value="UniProtKB-KW"/>
</dbReference>
<gene>
    <name evidence="13" type="primary">PRPF31</name>
    <name evidence="13" type="ORF">Ciccas_006793</name>
</gene>
<dbReference type="SMART" id="SM00931">
    <property type="entry name" value="NOSIC"/>
    <property type="match status" value="1"/>
</dbReference>
<protein>
    <recommendedName>
        <fullName evidence="3">U4/U6 small nuclear ribonucleoprotein Prp31</fullName>
    </recommendedName>
    <alternativeName>
        <fullName evidence="10">Pre-mRNA-processing factor 31</fullName>
    </alternativeName>
</protein>
<evidence type="ECO:0000256" key="3">
    <source>
        <dbReference type="ARBA" id="ARBA00013538"/>
    </source>
</evidence>
<dbReference type="FunFam" id="1.10.246.90:FF:000002">
    <property type="entry name" value="U4/U6 small nuclear ribonucleoprotein Prp31"/>
    <property type="match status" value="1"/>
</dbReference>
<evidence type="ECO:0000256" key="5">
    <source>
        <dbReference type="ARBA" id="ARBA00022728"/>
    </source>
</evidence>
<dbReference type="SUPFAM" id="SSF89124">
    <property type="entry name" value="Nop domain"/>
    <property type="match status" value="1"/>
</dbReference>
<comment type="similarity">
    <text evidence="2">Belongs to the PRP31 family.</text>
</comment>
<evidence type="ECO:0000256" key="2">
    <source>
        <dbReference type="ARBA" id="ARBA00005572"/>
    </source>
</evidence>
<keyword evidence="5" id="KW-0747">Spliceosome</keyword>
<dbReference type="PANTHER" id="PTHR13904:SF0">
    <property type="entry name" value="U4_U6 SMALL NUCLEAR RIBONUCLEOPROTEIN PRP31"/>
    <property type="match status" value="1"/>
</dbReference>
<organism evidence="13 14">
    <name type="scientific">Cichlidogyrus casuarinus</name>
    <dbReference type="NCBI Taxonomy" id="1844966"/>
    <lineage>
        <taxon>Eukaryota</taxon>
        <taxon>Metazoa</taxon>
        <taxon>Spiralia</taxon>
        <taxon>Lophotrochozoa</taxon>
        <taxon>Platyhelminthes</taxon>
        <taxon>Monogenea</taxon>
        <taxon>Monopisthocotylea</taxon>
        <taxon>Dactylogyridea</taxon>
        <taxon>Ancyrocephalidae</taxon>
        <taxon>Cichlidogyrus</taxon>
    </lineage>
</organism>
<dbReference type="Pfam" id="PF01798">
    <property type="entry name" value="Nop"/>
    <property type="match status" value="1"/>
</dbReference>
<keyword evidence="7" id="KW-0508">mRNA splicing</keyword>
<dbReference type="PANTHER" id="PTHR13904">
    <property type="entry name" value="PRE-MRNA SPLICING FACTOR PRP31"/>
    <property type="match status" value="1"/>
</dbReference>
<keyword evidence="4" id="KW-0507">mRNA processing</keyword>
<dbReference type="Gene3D" id="1.10.287.4070">
    <property type="match status" value="1"/>
</dbReference>
<dbReference type="Proteomes" id="UP001626550">
    <property type="component" value="Unassembled WGS sequence"/>
</dbReference>
<accession>A0ABD2Q4R3</accession>
<dbReference type="EMBL" id="JBJKFK010000955">
    <property type="protein sequence ID" value="KAL3314585.1"/>
    <property type="molecule type" value="Genomic_DNA"/>
</dbReference>
<dbReference type="InterPro" id="IPR002687">
    <property type="entry name" value="Nop_dom"/>
</dbReference>
<sequence length="613" mass="68227">MSLAEELLADFEDEMPQEEAAVSIKEEMDTTEAPIMQEVESKLQNLKKTRIIEYATLRNNEKLVSTIKKIDFFNTQPKRDRIIGPVEADPEYMCIVEANNLVAEIDNELGIIHKFIKDIYSKRFPELESLVPTSSEYIKTVQALKNDILENSKDIPKLTTFLTAATMMVLSVTASTTQGSLLSDDDIQRCMEACEMAIELQDIKKSIIAFVESRMSLIAPNLSIILGPSCAAKIIGHAGGLNALSKIPSCNIYVLGSQKKNLAGFSTNQALPHTGYIYNSEYIQKLPPDVRMKASRLVANKVAIAARIDAFHESQDGTHGENLLMDIERKIYKWTEPPPVKNIKPLPVPMDPPAKKRGGRRYRKMKERMGMSDMRRTANRIQFGDINEDAYNDMSYSTGSLGKRSVGDKIRAPTVDSKTKARISKALQQKLNRYGGLSTMPTTALGATTWGAKSTIRDSNLGTASSVSFTPHQGLEIVNPSANEKPKEENKKYFSDLAGFTKTQKVNKVVKAFIFEENISEVIPTIAAGSNIENTTEKIQSAPQPKLIKLPSFSYLNGNQLKSTEDEMESIELSTLSQYLEPLEDLIYEVGMATMKIEAFSLLIMKILTNLIL</sequence>
<dbReference type="InterPro" id="IPR042239">
    <property type="entry name" value="Nop_C"/>
</dbReference>
<feature type="domain" description="Nop" evidence="12">
    <location>
        <begin position="218"/>
        <end position="336"/>
    </location>
</feature>
<dbReference type="InterPro" id="IPR027105">
    <property type="entry name" value="Prp31"/>
</dbReference>
<dbReference type="InterPro" id="IPR036070">
    <property type="entry name" value="Nop_dom_sf"/>
</dbReference>
<keyword evidence="8" id="KW-0539">Nucleus</keyword>
<dbReference type="GO" id="GO:0005681">
    <property type="term" value="C:spliceosomal complex"/>
    <property type="evidence" value="ECO:0007669"/>
    <property type="project" value="UniProtKB-KW"/>
</dbReference>
<evidence type="ECO:0000256" key="6">
    <source>
        <dbReference type="ARBA" id="ARBA00022884"/>
    </source>
</evidence>
<evidence type="ECO:0000313" key="13">
    <source>
        <dbReference type="EMBL" id="KAL3314585.1"/>
    </source>
</evidence>
<evidence type="ECO:0000256" key="9">
    <source>
        <dbReference type="ARBA" id="ARBA00023274"/>
    </source>
</evidence>
<evidence type="ECO:0000259" key="12">
    <source>
        <dbReference type="PROSITE" id="PS51358"/>
    </source>
</evidence>
<dbReference type="GO" id="GO:0006397">
    <property type="term" value="P:mRNA processing"/>
    <property type="evidence" value="ECO:0007669"/>
    <property type="project" value="UniProtKB-KW"/>
</dbReference>